<feature type="region of interest" description="Disordered" evidence="10">
    <location>
        <begin position="1"/>
        <end position="29"/>
    </location>
</feature>
<feature type="domain" description="TonB-dependent receptor-like beta-barrel" evidence="11">
    <location>
        <begin position="322"/>
        <end position="799"/>
    </location>
</feature>
<comment type="subcellular location">
    <subcellularLocation>
        <location evidence="1 8">Cell outer membrane</location>
        <topology evidence="1 8">Multi-pass membrane protein</topology>
    </subcellularLocation>
</comment>
<dbReference type="CDD" id="cd01347">
    <property type="entry name" value="ligand_gated_channel"/>
    <property type="match status" value="1"/>
</dbReference>
<evidence type="ECO:0000256" key="4">
    <source>
        <dbReference type="ARBA" id="ARBA00022692"/>
    </source>
</evidence>
<dbReference type="AlphaFoldDB" id="A0A6M8HWC9"/>
<dbReference type="EMBL" id="CP053708">
    <property type="protein sequence ID" value="QKE92536.1"/>
    <property type="molecule type" value="Genomic_DNA"/>
</dbReference>
<evidence type="ECO:0000256" key="3">
    <source>
        <dbReference type="ARBA" id="ARBA00022452"/>
    </source>
</evidence>
<dbReference type="Proteomes" id="UP000500767">
    <property type="component" value="Chromosome"/>
</dbReference>
<keyword evidence="5 9" id="KW-0798">TonB box</keyword>
<dbReference type="SUPFAM" id="SSF56935">
    <property type="entry name" value="Porins"/>
    <property type="match status" value="1"/>
</dbReference>
<evidence type="ECO:0000256" key="5">
    <source>
        <dbReference type="ARBA" id="ARBA00023077"/>
    </source>
</evidence>
<name>A0A6M8HWC9_9PROT</name>
<reference evidence="13 14" key="1">
    <citation type="journal article" date="2014" name="World J. Microbiol. Biotechnol.">
        <title>Biodiversity and physiological characteristics of Antarctic and Arctic lichens-associated bacteria.</title>
        <authorList>
            <person name="Lee Y.M."/>
            <person name="Kim E.H."/>
            <person name="Lee H.K."/>
            <person name="Hong S.G."/>
        </authorList>
    </citation>
    <scope>NUCLEOTIDE SEQUENCE [LARGE SCALE GENOMIC DNA]</scope>
    <source>
        <strain evidence="13 14">PAMC 26569</strain>
    </source>
</reference>
<keyword evidence="13" id="KW-0675">Receptor</keyword>
<protein>
    <submittedName>
        <fullName evidence="13">TonB-dependent receptor</fullName>
    </submittedName>
</protein>
<evidence type="ECO:0000256" key="10">
    <source>
        <dbReference type="SAM" id="MobiDB-lite"/>
    </source>
</evidence>
<dbReference type="PANTHER" id="PTHR47234">
    <property type="match status" value="1"/>
</dbReference>
<gene>
    <name evidence="13" type="ORF">HN018_08890</name>
</gene>
<evidence type="ECO:0000256" key="1">
    <source>
        <dbReference type="ARBA" id="ARBA00004571"/>
    </source>
</evidence>
<dbReference type="InterPro" id="IPR037066">
    <property type="entry name" value="Plug_dom_sf"/>
</dbReference>
<accession>A0A6M8HWC9</accession>
<dbReference type="Gene3D" id="2.170.130.10">
    <property type="entry name" value="TonB-dependent receptor, plug domain"/>
    <property type="match status" value="1"/>
</dbReference>
<dbReference type="PANTHER" id="PTHR47234:SF3">
    <property type="entry name" value="SECRETIN_TONB SHORT N-TERMINAL DOMAIN-CONTAINING PROTEIN"/>
    <property type="match status" value="1"/>
</dbReference>
<dbReference type="InterPro" id="IPR036942">
    <property type="entry name" value="Beta-barrel_TonB_sf"/>
</dbReference>
<evidence type="ECO:0000313" key="13">
    <source>
        <dbReference type="EMBL" id="QKE92536.1"/>
    </source>
</evidence>
<keyword evidence="7 8" id="KW-0998">Cell outer membrane</keyword>
<evidence type="ECO:0000256" key="6">
    <source>
        <dbReference type="ARBA" id="ARBA00023136"/>
    </source>
</evidence>
<dbReference type="InterPro" id="IPR039426">
    <property type="entry name" value="TonB-dep_rcpt-like"/>
</dbReference>
<dbReference type="KEGG" id="lck:HN018_08890"/>
<keyword evidence="3 8" id="KW-1134">Transmembrane beta strand</keyword>
<feature type="compositionally biased region" description="Polar residues" evidence="10">
    <location>
        <begin position="1"/>
        <end position="11"/>
    </location>
</feature>
<dbReference type="PROSITE" id="PS52016">
    <property type="entry name" value="TONB_DEPENDENT_REC_3"/>
    <property type="match status" value="1"/>
</dbReference>
<dbReference type="Pfam" id="PF07715">
    <property type="entry name" value="Plug"/>
    <property type="match status" value="1"/>
</dbReference>
<sequence length="841" mass="89877">MAQTGDATTKTPAPVRHHSHKTRHVSATTAAKVEAPPILVAANEPVPAGRGSAGSGAAAPAFADAGESVIVTGTRSLNRKARDSTSPIDVISATTLRRSGEPNLASALVKTDPSINIKAEGSDTAALTANIVLRGLNPNDTLILLDGKRRHPTSNIAADSGPEQGSTAPDINMIPSSAIDHIEVLRDGAAAQYGSDAIAGVVNIITKKSDHGFNASAQTGANAANGDGWLYQLDADGGTSFGRDGYLHIGGGMYHKDFFVAPTEDNRAAKFGSPLNSNKILGVPEETRETLSIAAGETLVPDLFGGVQGYGLITYAHRHSEGYENWRTPTVLPQLYPNGFSPLETNDENDFATTLGLKAEDFFGFHVDISSTYGDDETDIGNKNTANPNLYKTGAEPGDPDFDLGTGFTPTKVLAQTQRTAQWTNNLDFTQPFTVFGKSVNLAFGAEHRLDTYQLGAGNPASWEVGGTQGFAGLRPQNAGSWNRDVYAGYIDLDTHPLKHWDLDFAGRFEHYTDSGNTENGKVSTRYDFSRRFAIRGTISNGFRAPSLAEEHFSSLNVGPTSASGDLAVDSAAGRSIGALPLKPERSTNVSAGFVVEPITNLSITTDVYQINIRDRIVGAGGVTGQPALDAIELTGATIPANAQVDQISAFYFANGVSTRTQGLNVAANYFSDFRQYGTVNWTAGIDLNRTRLHHVGTDGLGNPFLTAQGAGYVTTATPRSKIILNAFWKIGKVDVNVRETRWGQTTNLLGYQDQAPADLAFSGTQFLEFKSTPVWLTDLEIGYQIQKHWHATLGANNLFNMRPRQTPASTAYANVSHYDQTASQIPLSGGFYYGRVNYAF</sequence>
<feature type="domain" description="TonB-dependent receptor plug" evidence="12">
    <location>
        <begin position="81"/>
        <end position="201"/>
    </location>
</feature>
<keyword evidence="4 8" id="KW-0812">Transmembrane</keyword>
<dbReference type="InterPro" id="IPR012910">
    <property type="entry name" value="Plug_dom"/>
</dbReference>
<feature type="compositionally biased region" description="Basic residues" evidence="10">
    <location>
        <begin position="15"/>
        <end position="24"/>
    </location>
</feature>
<evidence type="ECO:0000256" key="8">
    <source>
        <dbReference type="PROSITE-ProRule" id="PRU01360"/>
    </source>
</evidence>
<evidence type="ECO:0000259" key="12">
    <source>
        <dbReference type="Pfam" id="PF07715"/>
    </source>
</evidence>
<proteinExistence type="inferred from homology"/>
<dbReference type="GO" id="GO:0009279">
    <property type="term" value="C:cell outer membrane"/>
    <property type="evidence" value="ECO:0007669"/>
    <property type="project" value="UniProtKB-SubCell"/>
</dbReference>
<dbReference type="Pfam" id="PF00593">
    <property type="entry name" value="TonB_dep_Rec_b-barrel"/>
    <property type="match status" value="1"/>
</dbReference>
<keyword evidence="14" id="KW-1185">Reference proteome</keyword>
<evidence type="ECO:0000313" key="14">
    <source>
        <dbReference type="Proteomes" id="UP000500767"/>
    </source>
</evidence>
<comment type="similarity">
    <text evidence="8 9">Belongs to the TonB-dependent receptor family.</text>
</comment>
<evidence type="ECO:0000256" key="7">
    <source>
        <dbReference type="ARBA" id="ARBA00023237"/>
    </source>
</evidence>
<dbReference type="Gene3D" id="2.40.170.20">
    <property type="entry name" value="TonB-dependent receptor, beta-barrel domain"/>
    <property type="match status" value="1"/>
</dbReference>
<evidence type="ECO:0000256" key="9">
    <source>
        <dbReference type="RuleBase" id="RU003357"/>
    </source>
</evidence>
<evidence type="ECO:0000259" key="11">
    <source>
        <dbReference type="Pfam" id="PF00593"/>
    </source>
</evidence>
<keyword evidence="6 8" id="KW-0472">Membrane</keyword>
<keyword evidence="2 8" id="KW-0813">Transport</keyword>
<dbReference type="InterPro" id="IPR000531">
    <property type="entry name" value="Beta-barrel_TonB"/>
</dbReference>
<organism evidence="13 14">
    <name type="scientific">Lichenicola cladoniae</name>
    <dbReference type="NCBI Taxonomy" id="1484109"/>
    <lineage>
        <taxon>Bacteria</taxon>
        <taxon>Pseudomonadati</taxon>
        <taxon>Pseudomonadota</taxon>
        <taxon>Alphaproteobacteria</taxon>
        <taxon>Acetobacterales</taxon>
        <taxon>Acetobacteraceae</taxon>
        <taxon>Lichenicola</taxon>
    </lineage>
</organism>
<evidence type="ECO:0000256" key="2">
    <source>
        <dbReference type="ARBA" id="ARBA00022448"/>
    </source>
</evidence>